<protein>
    <submittedName>
        <fullName evidence="1">Uncharacterized protein</fullName>
    </submittedName>
</protein>
<reference evidence="2" key="1">
    <citation type="journal article" date="2019" name="Int. J. Syst. Evol. Microbiol.">
        <title>The Global Catalogue of Microorganisms (GCM) 10K type strain sequencing project: providing services to taxonomists for standard genome sequencing and annotation.</title>
        <authorList>
            <consortium name="The Broad Institute Genomics Platform"/>
            <consortium name="The Broad Institute Genome Sequencing Center for Infectious Disease"/>
            <person name="Wu L."/>
            <person name="Ma J."/>
        </authorList>
    </citation>
    <scope>NUCLEOTIDE SEQUENCE [LARGE SCALE GENOMIC DNA]</scope>
    <source>
        <strain evidence="2">JCM 16949</strain>
    </source>
</reference>
<proteinExistence type="predicted"/>
<accession>A0ABP7FZJ1</accession>
<comment type="caution">
    <text evidence="1">The sequence shown here is derived from an EMBL/GenBank/DDBJ whole genome shotgun (WGS) entry which is preliminary data.</text>
</comment>
<name>A0ABP7FZJ1_9MICO</name>
<dbReference type="EMBL" id="BAABAE010000004">
    <property type="protein sequence ID" value="GAA3749882.1"/>
    <property type="molecule type" value="Genomic_DNA"/>
</dbReference>
<dbReference type="Proteomes" id="UP001501004">
    <property type="component" value="Unassembled WGS sequence"/>
</dbReference>
<evidence type="ECO:0000313" key="1">
    <source>
        <dbReference type="EMBL" id="GAA3749882.1"/>
    </source>
</evidence>
<gene>
    <name evidence="1" type="ORF">GCM10022239_26500</name>
</gene>
<keyword evidence="2" id="KW-1185">Reference proteome</keyword>
<dbReference type="RefSeq" id="WP_344757585.1">
    <property type="nucleotide sequence ID" value="NZ_BAABAE010000004.1"/>
</dbReference>
<evidence type="ECO:0000313" key="2">
    <source>
        <dbReference type="Proteomes" id="UP001501004"/>
    </source>
</evidence>
<sequence>MSDIVSDAPHREVIAQPINEHEWQVCANRAGSIEDTQAVFGYISELGGTYEVHVLHTPETRQYVPTFKEAMDCFGVVT</sequence>
<organism evidence="1 2">
    <name type="scientific">Leifsonella bigeumensis</name>
    <dbReference type="NCBI Taxonomy" id="433643"/>
    <lineage>
        <taxon>Bacteria</taxon>
        <taxon>Bacillati</taxon>
        <taxon>Actinomycetota</taxon>
        <taxon>Actinomycetes</taxon>
        <taxon>Micrococcales</taxon>
        <taxon>Microbacteriaceae</taxon>
        <taxon>Leifsonella</taxon>
    </lineage>
</organism>